<comment type="caution">
    <text evidence="5">The sequence shown here is derived from an EMBL/GenBank/DDBJ whole genome shotgun (WGS) entry which is preliminary data.</text>
</comment>
<dbReference type="PATRIC" id="fig|1423734.3.peg.811"/>
<keyword evidence="6" id="KW-1185">Reference proteome</keyword>
<dbReference type="STRING" id="1423734.FC83_GL000803"/>
<comment type="function">
    <text evidence="3">Catalyzes the phosphorylation of the 3'-hydroxyl group of dephosphocoenzyme A to form coenzyme A.</text>
</comment>
<dbReference type="Proteomes" id="UP000051236">
    <property type="component" value="Unassembled WGS sequence"/>
</dbReference>
<comment type="caution">
    <text evidence="3">Lacks conserved residue(s) required for the propagation of feature annotation.</text>
</comment>
<keyword evidence="3" id="KW-0963">Cytoplasm</keyword>
<dbReference type="SUPFAM" id="SSF52540">
    <property type="entry name" value="P-loop containing nucleoside triphosphate hydrolases"/>
    <property type="match status" value="1"/>
</dbReference>
<dbReference type="PANTHER" id="PTHR10695:SF46">
    <property type="entry name" value="BIFUNCTIONAL COENZYME A SYNTHASE-RELATED"/>
    <property type="match status" value="1"/>
</dbReference>
<evidence type="ECO:0000313" key="5">
    <source>
        <dbReference type="EMBL" id="KRM35776.1"/>
    </source>
</evidence>
<evidence type="ECO:0000256" key="1">
    <source>
        <dbReference type="ARBA" id="ARBA00022741"/>
    </source>
</evidence>
<dbReference type="GO" id="GO:0005737">
    <property type="term" value="C:cytoplasm"/>
    <property type="evidence" value="ECO:0007669"/>
    <property type="project" value="UniProtKB-SubCell"/>
</dbReference>
<gene>
    <name evidence="3" type="primary">coaE</name>
    <name evidence="5" type="ORF">FC83_GL000803</name>
</gene>
<evidence type="ECO:0000256" key="2">
    <source>
        <dbReference type="ARBA" id="ARBA00022840"/>
    </source>
</evidence>
<keyword evidence="3 5" id="KW-0418">Kinase</keyword>
<dbReference type="InterPro" id="IPR001977">
    <property type="entry name" value="Depp_CoAkinase"/>
</dbReference>
<dbReference type="NCBIfam" id="TIGR00152">
    <property type="entry name" value="dephospho-CoA kinase"/>
    <property type="match status" value="1"/>
</dbReference>
<dbReference type="Gene3D" id="3.40.50.300">
    <property type="entry name" value="P-loop containing nucleotide triphosphate hydrolases"/>
    <property type="match status" value="1"/>
</dbReference>
<dbReference type="CDD" id="cd02022">
    <property type="entry name" value="DPCK"/>
    <property type="match status" value="1"/>
</dbReference>
<dbReference type="GO" id="GO:0015937">
    <property type="term" value="P:coenzyme A biosynthetic process"/>
    <property type="evidence" value="ECO:0007669"/>
    <property type="project" value="UniProtKB-UniRule"/>
</dbReference>
<keyword evidence="3" id="KW-0173">Coenzyme A biosynthesis</keyword>
<evidence type="ECO:0000256" key="3">
    <source>
        <dbReference type="HAMAP-Rule" id="MF_00376"/>
    </source>
</evidence>
<comment type="subcellular location">
    <subcellularLocation>
        <location evidence="3">Cytoplasm</location>
    </subcellularLocation>
</comment>
<dbReference type="eggNOG" id="COG0237">
    <property type="taxonomic scope" value="Bacteria"/>
</dbReference>
<sequence length="185" mass="20765">MAQVFRDQGFPVVDADALAHAAVAPNTQGLANIIHAFGPAILTADGQLDRKKLGHIVFADPAKRALLNRINGPLIRKSILDAVDHWRQENVPLVVLDIPLLFETHYEPYVDGVMVAYVPEELQLKRLMARDGYDEKEARARMASQMSIETKKQRADFYTDNTKSVASLQTQVLDFLKNNHFLKNS</sequence>
<dbReference type="PANTHER" id="PTHR10695">
    <property type="entry name" value="DEPHOSPHO-COA KINASE-RELATED"/>
    <property type="match status" value="1"/>
</dbReference>
<proteinExistence type="inferred from homology"/>
<comment type="pathway">
    <text evidence="3">Cofactor biosynthesis; coenzyme A biosynthesis; CoA from (R)-pantothenate: step 5/5.</text>
</comment>
<dbReference type="Pfam" id="PF01121">
    <property type="entry name" value="CoaE"/>
    <property type="match status" value="1"/>
</dbReference>
<dbReference type="EMBL" id="AZGA01000011">
    <property type="protein sequence ID" value="KRM35776.1"/>
    <property type="molecule type" value="Genomic_DNA"/>
</dbReference>
<dbReference type="GO" id="GO:0005524">
    <property type="term" value="F:ATP binding"/>
    <property type="evidence" value="ECO:0007669"/>
    <property type="project" value="UniProtKB-UniRule"/>
</dbReference>
<dbReference type="UniPathway" id="UPA00241">
    <property type="reaction ID" value="UER00356"/>
</dbReference>
<comment type="catalytic activity">
    <reaction evidence="3">
        <text>3'-dephospho-CoA + ATP = ADP + CoA + H(+)</text>
        <dbReference type="Rhea" id="RHEA:18245"/>
        <dbReference type="ChEBI" id="CHEBI:15378"/>
        <dbReference type="ChEBI" id="CHEBI:30616"/>
        <dbReference type="ChEBI" id="CHEBI:57287"/>
        <dbReference type="ChEBI" id="CHEBI:57328"/>
        <dbReference type="ChEBI" id="CHEBI:456216"/>
        <dbReference type="EC" id="2.7.1.24"/>
    </reaction>
</comment>
<dbReference type="GO" id="GO:0004140">
    <property type="term" value="F:dephospho-CoA kinase activity"/>
    <property type="evidence" value="ECO:0007669"/>
    <property type="project" value="UniProtKB-UniRule"/>
</dbReference>
<reference evidence="5 6" key="1">
    <citation type="journal article" date="2015" name="Genome Announc.">
        <title>Expanding the biotechnology potential of lactobacilli through comparative genomics of 213 strains and associated genera.</title>
        <authorList>
            <person name="Sun Z."/>
            <person name="Harris H.M."/>
            <person name="McCann A."/>
            <person name="Guo C."/>
            <person name="Argimon S."/>
            <person name="Zhang W."/>
            <person name="Yang X."/>
            <person name="Jeffery I.B."/>
            <person name="Cooney J.C."/>
            <person name="Kagawa T.F."/>
            <person name="Liu W."/>
            <person name="Song Y."/>
            <person name="Salvetti E."/>
            <person name="Wrobel A."/>
            <person name="Rasinkangas P."/>
            <person name="Parkhill J."/>
            <person name="Rea M.C."/>
            <person name="O'Sullivan O."/>
            <person name="Ritari J."/>
            <person name="Douillard F.P."/>
            <person name="Paul Ross R."/>
            <person name="Yang R."/>
            <person name="Briner A.E."/>
            <person name="Felis G.E."/>
            <person name="de Vos W.M."/>
            <person name="Barrangou R."/>
            <person name="Klaenhammer T.R."/>
            <person name="Caufield P.W."/>
            <person name="Cui Y."/>
            <person name="Zhang H."/>
            <person name="O'Toole P.W."/>
        </authorList>
    </citation>
    <scope>NUCLEOTIDE SEQUENCE [LARGE SCALE GENOMIC DNA]</scope>
    <source>
        <strain evidence="5 6">DSM 18527</strain>
    </source>
</reference>
<dbReference type="AlphaFoldDB" id="A0A0R1Y065"/>
<dbReference type="EC" id="2.7.1.24" evidence="3 4"/>
<keyword evidence="3" id="KW-0808">Transferase</keyword>
<organism evidence="5 6">
    <name type="scientific">Agrilactobacillus composti DSM 18527 = JCM 14202</name>
    <dbReference type="NCBI Taxonomy" id="1423734"/>
    <lineage>
        <taxon>Bacteria</taxon>
        <taxon>Bacillati</taxon>
        <taxon>Bacillota</taxon>
        <taxon>Bacilli</taxon>
        <taxon>Lactobacillales</taxon>
        <taxon>Lactobacillaceae</taxon>
        <taxon>Agrilactobacillus</taxon>
    </lineage>
</organism>
<dbReference type="PROSITE" id="PS51219">
    <property type="entry name" value="DPCK"/>
    <property type="match status" value="1"/>
</dbReference>
<keyword evidence="2 3" id="KW-0067">ATP-binding</keyword>
<dbReference type="HAMAP" id="MF_00376">
    <property type="entry name" value="Dephospho_CoA_kinase"/>
    <property type="match status" value="1"/>
</dbReference>
<keyword evidence="1 3" id="KW-0547">Nucleotide-binding</keyword>
<dbReference type="InterPro" id="IPR027417">
    <property type="entry name" value="P-loop_NTPase"/>
</dbReference>
<name>A0A0R1Y065_9LACO</name>
<evidence type="ECO:0000256" key="4">
    <source>
        <dbReference type="NCBIfam" id="TIGR00152"/>
    </source>
</evidence>
<protein>
    <recommendedName>
        <fullName evidence="3 4">Dephospho-CoA kinase</fullName>
        <ecNumber evidence="3 4">2.7.1.24</ecNumber>
    </recommendedName>
    <alternativeName>
        <fullName evidence="3">Dephosphocoenzyme A kinase</fullName>
    </alternativeName>
</protein>
<comment type="similarity">
    <text evidence="3">Belongs to the CoaE family.</text>
</comment>
<accession>A0A0R1Y065</accession>
<evidence type="ECO:0000313" key="6">
    <source>
        <dbReference type="Proteomes" id="UP000051236"/>
    </source>
</evidence>